<evidence type="ECO:0000256" key="4">
    <source>
        <dbReference type="ARBA" id="ARBA00022989"/>
    </source>
</evidence>
<dbReference type="PANTHER" id="PTHR10361:SF28">
    <property type="entry name" value="P3 PROTEIN-RELATED"/>
    <property type="match status" value="1"/>
</dbReference>
<comment type="similarity">
    <text evidence="2">Belongs to the bile acid:sodium symporter (BASS) (TC 2.A.28) family.</text>
</comment>
<feature type="transmembrane region" description="Helical" evidence="7">
    <location>
        <begin position="271"/>
        <end position="290"/>
    </location>
</feature>
<evidence type="ECO:0000259" key="8">
    <source>
        <dbReference type="Pfam" id="PF10252"/>
    </source>
</evidence>
<comment type="subcellular location">
    <subcellularLocation>
        <location evidence="1">Membrane</location>
        <topology evidence="1">Multi-pass membrane protein</topology>
    </subcellularLocation>
</comment>
<feature type="compositionally biased region" description="Basic and acidic residues" evidence="6">
    <location>
        <begin position="448"/>
        <end position="469"/>
    </location>
</feature>
<dbReference type="Proteomes" id="UP001224775">
    <property type="component" value="Unassembled WGS sequence"/>
</dbReference>
<dbReference type="InterPro" id="IPR019380">
    <property type="entry name" value="Casein_kinase_sb_PP28"/>
</dbReference>
<name>A0AAD8Y9D8_9STRA</name>
<gene>
    <name evidence="9" type="ORF">QTG54_007860</name>
</gene>
<feature type="region of interest" description="Disordered" evidence="6">
    <location>
        <begin position="547"/>
        <end position="575"/>
    </location>
</feature>
<evidence type="ECO:0000256" key="3">
    <source>
        <dbReference type="ARBA" id="ARBA00022692"/>
    </source>
</evidence>
<keyword evidence="3 7" id="KW-0812">Transmembrane</keyword>
<organism evidence="9 10">
    <name type="scientific">Skeletonema marinoi</name>
    <dbReference type="NCBI Taxonomy" id="267567"/>
    <lineage>
        <taxon>Eukaryota</taxon>
        <taxon>Sar</taxon>
        <taxon>Stramenopiles</taxon>
        <taxon>Ochrophyta</taxon>
        <taxon>Bacillariophyta</taxon>
        <taxon>Coscinodiscophyceae</taxon>
        <taxon>Thalassiosirophycidae</taxon>
        <taxon>Thalassiosirales</taxon>
        <taxon>Skeletonemataceae</taxon>
        <taxon>Skeletonema</taxon>
        <taxon>Skeletonema marinoi-dohrnii complex</taxon>
    </lineage>
</organism>
<dbReference type="InterPro" id="IPR038770">
    <property type="entry name" value="Na+/solute_symporter_sf"/>
</dbReference>
<sequence>MMSFNEIAGNALLFFLVFGMSATVDIHMLLLQLKNIKAILMGVFLQFAILPVLGFLVVKYGTLDRSAGISLLVVTSSPGGSYSNWWCSIFNADLALSVTMTAISTLLSVVLMPANLLIYSRYAFDHADDADVVDSLDFNSLFIALTVVISAIGLGLFASAKVHSYKFNIYANKLGNYAGIALVAFSALLSNTSGGGDQKIWNHEWQFYVGVMLPCLGGLLLSNVLTSFVSLNKPERVTLSVECCYQNVGIATSVALTMFQGEELATAMAVPLYYGLLEAVILGFYCIGAWKLGWTKAPKNINFFTMIGTSFEVLTTEHGDLIAIEVSLPKNQKDLKEKTKIGSDGDILHLKHSIDECDEDEEMDYDETKCGWKCLTAPILPSPTKPKEPSGLQLPEVPFESEEAPRVVTEQKGLHITNKTMARGKGKRGKRGGGGAGSRFAAQSAEEIEQRNARLAEFDAARAKRREDADKDGDGDDDSVDSATREAEREAMEVGRRVASMSVGGGEEGGDEDGEWVEKEYKPKGVEALIEVDNPNKAPVKMMKMKDMGGGEAAAPMTRKEREEKEKEAKAAAYRKRHELGLTEEYKRDMAKLAEVKARRAASEAKEADEKAAAEAMEAARKAAAEAAMGGDDDDDDGGKKKKKKGKEGIPKLDKIAIKKMKPAACKEALKERGLDIQGNAKALTQRLLDYEKDR</sequence>
<protein>
    <submittedName>
        <fullName evidence="9">Bile acid:sodium symporter family protein</fullName>
    </submittedName>
</protein>
<feature type="domain" description="Casein kinase substrate phosphoprotein PP28" evidence="8">
    <location>
        <begin position="534"/>
        <end position="612"/>
    </location>
</feature>
<dbReference type="InterPro" id="IPR004710">
    <property type="entry name" value="Bilac:Na_transpt"/>
</dbReference>
<feature type="transmembrane region" description="Helical" evidence="7">
    <location>
        <begin position="94"/>
        <end position="118"/>
    </location>
</feature>
<feature type="compositionally biased region" description="Basic residues" evidence="6">
    <location>
        <begin position="422"/>
        <end position="431"/>
    </location>
</feature>
<feature type="compositionally biased region" description="Acidic residues" evidence="6">
    <location>
        <begin position="470"/>
        <end position="480"/>
    </location>
</feature>
<dbReference type="Pfam" id="PF01758">
    <property type="entry name" value="SBF"/>
    <property type="match status" value="1"/>
</dbReference>
<evidence type="ECO:0000256" key="6">
    <source>
        <dbReference type="SAM" id="MobiDB-lite"/>
    </source>
</evidence>
<dbReference type="Gene3D" id="1.20.1530.20">
    <property type="match status" value="1"/>
</dbReference>
<feature type="transmembrane region" description="Helical" evidence="7">
    <location>
        <begin position="205"/>
        <end position="225"/>
    </location>
</feature>
<proteinExistence type="inferred from homology"/>
<dbReference type="AlphaFoldDB" id="A0AAD8Y9D8"/>
<feature type="transmembrane region" description="Helical" evidence="7">
    <location>
        <begin position="38"/>
        <end position="61"/>
    </location>
</feature>
<feature type="compositionally biased region" description="Basic and acidic residues" evidence="6">
    <location>
        <begin position="600"/>
        <end position="624"/>
    </location>
</feature>
<keyword evidence="5 7" id="KW-0472">Membrane</keyword>
<feature type="region of interest" description="Disordered" evidence="6">
    <location>
        <begin position="400"/>
        <end position="516"/>
    </location>
</feature>
<dbReference type="PANTHER" id="PTHR10361">
    <property type="entry name" value="SODIUM-BILE ACID COTRANSPORTER"/>
    <property type="match status" value="1"/>
</dbReference>
<evidence type="ECO:0000256" key="2">
    <source>
        <dbReference type="ARBA" id="ARBA00006528"/>
    </source>
</evidence>
<evidence type="ECO:0000313" key="10">
    <source>
        <dbReference type="Proteomes" id="UP001224775"/>
    </source>
</evidence>
<keyword evidence="10" id="KW-1185">Reference proteome</keyword>
<dbReference type="EMBL" id="JATAAI010000013">
    <property type="protein sequence ID" value="KAK1741382.1"/>
    <property type="molecule type" value="Genomic_DNA"/>
</dbReference>
<evidence type="ECO:0000256" key="7">
    <source>
        <dbReference type="SAM" id="Phobius"/>
    </source>
</evidence>
<feature type="transmembrane region" description="Helical" evidence="7">
    <location>
        <begin position="12"/>
        <end position="31"/>
    </location>
</feature>
<keyword evidence="4 7" id="KW-1133">Transmembrane helix</keyword>
<feature type="region of interest" description="Disordered" evidence="6">
    <location>
        <begin position="600"/>
        <end position="655"/>
    </location>
</feature>
<evidence type="ECO:0000256" key="5">
    <source>
        <dbReference type="ARBA" id="ARBA00023136"/>
    </source>
</evidence>
<evidence type="ECO:0000313" key="9">
    <source>
        <dbReference type="EMBL" id="KAK1741382.1"/>
    </source>
</evidence>
<dbReference type="InterPro" id="IPR002657">
    <property type="entry name" value="BilAc:Na_symport/Acr3"/>
</dbReference>
<evidence type="ECO:0000256" key="1">
    <source>
        <dbReference type="ARBA" id="ARBA00004141"/>
    </source>
</evidence>
<dbReference type="GO" id="GO:0016020">
    <property type="term" value="C:membrane"/>
    <property type="evidence" value="ECO:0007669"/>
    <property type="project" value="UniProtKB-SubCell"/>
</dbReference>
<accession>A0AAD8Y9D8</accession>
<feature type="compositionally biased region" description="Basic and acidic residues" evidence="6">
    <location>
        <begin position="483"/>
        <end position="496"/>
    </location>
</feature>
<feature type="compositionally biased region" description="Basic and acidic residues" evidence="6">
    <location>
        <begin position="558"/>
        <end position="570"/>
    </location>
</feature>
<dbReference type="Pfam" id="PF10252">
    <property type="entry name" value="PP28"/>
    <property type="match status" value="1"/>
</dbReference>
<feature type="transmembrane region" description="Helical" evidence="7">
    <location>
        <begin position="138"/>
        <end position="162"/>
    </location>
</feature>
<reference evidence="9" key="1">
    <citation type="submission" date="2023-06" db="EMBL/GenBank/DDBJ databases">
        <title>Survivors Of The Sea: Transcriptome response of Skeletonema marinoi to long-term dormancy.</title>
        <authorList>
            <person name="Pinder M.I.M."/>
            <person name="Kourtchenko O."/>
            <person name="Robertson E.K."/>
            <person name="Larsson T."/>
            <person name="Maumus F."/>
            <person name="Osuna-Cruz C.M."/>
            <person name="Vancaester E."/>
            <person name="Stenow R."/>
            <person name="Vandepoele K."/>
            <person name="Ploug H."/>
            <person name="Bruchert V."/>
            <person name="Godhe A."/>
            <person name="Topel M."/>
        </authorList>
    </citation>
    <scope>NUCLEOTIDE SEQUENCE</scope>
    <source>
        <strain evidence="9">R05AC</strain>
    </source>
</reference>
<feature type="transmembrane region" description="Helical" evidence="7">
    <location>
        <begin position="174"/>
        <end position="193"/>
    </location>
</feature>
<comment type="caution">
    <text evidence="9">The sequence shown here is derived from an EMBL/GenBank/DDBJ whole genome shotgun (WGS) entry which is preliminary data.</text>
</comment>